<reference evidence="1 2" key="1">
    <citation type="submission" date="2019-07" db="EMBL/GenBank/DDBJ databases">
        <title>De Novo Assembly of kiwifruit Actinidia rufa.</title>
        <authorList>
            <person name="Sugita-Konishi S."/>
            <person name="Sato K."/>
            <person name="Mori E."/>
            <person name="Abe Y."/>
            <person name="Kisaki G."/>
            <person name="Hamano K."/>
            <person name="Suezawa K."/>
            <person name="Otani M."/>
            <person name="Fukuda T."/>
            <person name="Manabe T."/>
            <person name="Gomi K."/>
            <person name="Tabuchi M."/>
            <person name="Akimitsu K."/>
            <person name="Kataoka I."/>
        </authorList>
    </citation>
    <scope>NUCLEOTIDE SEQUENCE [LARGE SCALE GENOMIC DNA]</scope>
    <source>
        <strain evidence="2">cv. Fuchu</strain>
    </source>
</reference>
<dbReference type="OrthoDB" id="294702at2759"/>
<dbReference type="PANTHER" id="PTHR45763">
    <property type="entry name" value="HYDROLASE, ALPHA/BETA FOLD FAMILY PROTEIN, EXPRESSED-RELATED"/>
    <property type="match status" value="1"/>
</dbReference>
<proteinExistence type="predicted"/>
<sequence>MNSFSVLTLSQKFKLAVDYLSPQYVPDTGCLLCLYCQGSMVAKGNGFDDHVGMWIQVKGNHFVEERVEELQIYFLFFDQAGYGERDPNPKPSVKREAFDIQELADKLPIGSRLSGASFVVPFVHYGWPCVPPDLSKAGFKRLAGQDQWTFQVAHYAPYLKSGSHLKVQWRGSWPFSALGI</sequence>
<protein>
    <submittedName>
        <fullName evidence="1">Alpha/beta-Hydrolases superfamily protein</fullName>
    </submittedName>
</protein>
<accession>A0A7J0H4V2</accession>
<keyword evidence="2" id="KW-1185">Reference proteome</keyword>
<gene>
    <name evidence="1" type="ORF">Acr_26g0010540</name>
</gene>
<evidence type="ECO:0000313" key="1">
    <source>
        <dbReference type="EMBL" id="GFZ17784.1"/>
    </source>
</evidence>
<dbReference type="GO" id="GO:0016787">
    <property type="term" value="F:hydrolase activity"/>
    <property type="evidence" value="ECO:0007669"/>
    <property type="project" value="UniProtKB-KW"/>
</dbReference>
<organism evidence="1 2">
    <name type="scientific">Actinidia rufa</name>
    <dbReference type="NCBI Taxonomy" id="165716"/>
    <lineage>
        <taxon>Eukaryota</taxon>
        <taxon>Viridiplantae</taxon>
        <taxon>Streptophyta</taxon>
        <taxon>Embryophyta</taxon>
        <taxon>Tracheophyta</taxon>
        <taxon>Spermatophyta</taxon>
        <taxon>Magnoliopsida</taxon>
        <taxon>eudicotyledons</taxon>
        <taxon>Gunneridae</taxon>
        <taxon>Pentapetalae</taxon>
        <taxon>asterids</taxon>
        <taxon>Ericales</taxon>
        <taxon>Actinidiaceae</taxon>
        <taxon>Actinidia</taxon>
    </lineage>
</organism>
<name>A0A7J0H4V2_9ERIC</name>
<evidence type="ECO:0000313" key="2">
    <source>
        <dbReference type="Proteomes" id="UP000585474"/>
    </source>
</evidence>
<dbReference type="EMBL" id="BJWL01000026">
    <property type="protein sequence ID" value="GFZ17784.1"/>
    <property type="molecule type" value="Genomic_DNA"/>
</dbReference>
<keyword evidence="1" id="KW-0378">Hydrolase</keyword>
<comment type="caution">
    <text evidence="1">The sequence shown here is derived from an EMBL/GenBank/DDBJ whole genome shotgun (WGS) entry which is preliminary data.</text>
</comment>
<dbReference type="Proteomes" id="UP000585474">
    <property type="component" value="Unassembled WGS sequence"/>
</dbReference>
<dbReference type="PANTHER" id="PTHR45763:SF21">
    <property type="entry name" value="ALPHA_BETA-HYDROLASES SUPERFAMILY PROTEIN"/>
    <property type="match status" value="1"/>
</dbReference>
<dbReference type="AlphaFoldDB" id="A0A7J0H4V2"/>